<dbReference type="Proteomes" id="UP000054516">
    <property type="component" value="Unassembled WGS sequence"/>
</dbReference>
<feature type="region of interest" description="Disordered" evidence="1">
    <location>
        <begin position="219"/>
        <end position="253"/>
    </location>
</feature>
<feature type="compositionally biased region" description="Basic and acidic residues" evidence="1">
    <location>
        <begin position="336"/>
        <end position="346"/>
    </location>
</feature>
<reference evidence="2" key="1">
    <citation type="submission" date="2016-03" db="EMBL/GenBank/DDBJ databases">
        <title>Draft genome sequence of Rosellinia necatrix.</title>
        <authorList>
            <person name="Kanematsu S."/>
        </authorList>
    </citation>
    <scope>NUCLEOTIDE SEQUENCE [LARGE SCALE GENOMIC DNA]</scope>
    <source>
        <strain evidence="2">W97</strain>
    </source>
</reference>
<dbReference type="OrthoDB" id="4766538at2759"/>
<feature type="compositionally biased region" description="Gly residues" evidence="1">
    <location>
        <begin position="347"/>
        <end position="356"/>
    </location>
</feature>
<evidence type="ECO:0000256" key="1">
    <source>
        <dbReference type="SAM" id="MobiDB-lite"/>
    </source>
</evidence>
<dbReference type="AlphaFoldDB" id="A0A1W2TNV9"/>
<feature type="compositionally biased region" description="Pro residues" evidence="1">
    <location>
        <begin position="113"/>
        <end position="123"/>
    </location>
</feature>
<dbReference type="EMBL" id="DF977488">
    <property type="protein sequence ID" value="GAP90064.2"/>
    <property type="molecule type" value="Genomic_DNA"/>
</dbReference>
<feature type="compositionally biased region" description="Polar residues" evidence="1">
    <location>
        <begin position="1"/>
        <end position="17"/>
    </location>
</feature>
<feature type="compositionally biased region" description="Gly residues" evidence="1">
    <location>
        <begin position="238"/>
        <end position="253"/>
    </location>
</feature>
<feature type="compositionally biased region" description="Gly residues" evidence="1">
    <location>
        <begin position="313"/>
        <end position="327"/>
    </location>
</feature>
<evidence type="ECO:0000313" key="2">
    <source>
        <dbReference type="EMBL" id="GAP90064.2"/>
    </source>
</evidence>
<keyword evidence="3" id="KW-1185">Reference proteome</keyword>
<name>A0A1W2TNV9_ROSNE</name>
<proteinExistence type="predicted"/>
<protein>
    <submittedName>
        <fullName evidence="2">Uncharacterized protein</fullName>
    </submittedName>
</protein>
<feature type="region of interest" description="Disordered" evidence="1">
    <location>
        <begin position="1"/>
        <end position="75"/>
    </location>
</feature>
<feature type="region of interest" description="Disordered" evidence="1">
    <location>
        <begin position="89"/>
        <end position="150"/>
    </location>
</feature>
<accession>A0A1W2TNV9</accession>
<feature type="region of interest" description="Disordered" evidence="1">
    <location>
        <begin position="306"/>
        <end position="362"/>
    </location>
</feature>
<feature type="compositionally biased region" description="Low complexity" evidence="1">
    <location>
        <begin position="96"/>
        <end position="112"/>
    </location>
</feature>
<sequence>MDSEQDLPTSPPSQDTIPTPADGQGANTAAGPEKHKKKKTRPLVDIERAERYREREGLPDIEQGPDPDPGPDAGVEYIKIGLDRRLHIGRKPAGPSSSSWVSFSSASTSWLPSPSPLPPPPPLSGGGGGGRGRLLPPSMRRARDSVTGQRLSRDGPRACLRCAGKGLRCTLTYAGREGETQCAACCRARADYCIRFQPETPTPATTTTLTAIAYRNRASWQRQHQSSSSPPPLWDTDAGGGGGGGFVAGKGPGAGADLSPRGLEGALLDASAGQGIGGAYVFGEWVADRDAARNFALPSFVEEARRARKERNSGGGDGGGGGGGGGGSRRRRRRRGEGGRIGEERGGGVGGGGGGGGEEESAPITWRDVLPHWKNRSLRPAARGAQGGGEVVVSVAGDDYEDAALLRHLRKYTPREQNLVDVMGETW</sequence>
<evidence type="ECO:0000313" key="3">
    <source>
        <dbReference type="Proteomes" id="UP000054516"/>
    </source>
</evidence>
<dbReference type="STRING" id="77044.A0A1W2TNV9"/>
<gene>
    <name evidence="2" type="ORF">SAMD00023353_4301010</name>
</gene>
<feature type="compositionally biased region" description="Basic and acidic residues" evidence="1">
    <location>
        <begin position="42"/>
        <end position="58"/>
    </location>
</feature>
<organism evidence="2">
    <name type="scientific">Rosellinia necatrix</name>
    <name type="common">White root-rot fungus</name>
    <dbReference type="NCBI Taxonomy" id="77044"/>
    <lineage>
        <taxon>Eukaryota</taxon>
        <taxon>Fungi</taxon>
        <taxon>Dikarya</taxon>
        <taxon>Ascomycota</taxon>
        <taxon>Pezizomycotina</taxon>
        <taxon>Sordariomycetes</taxon>
        <taxon>Xylariomycetidae</taxon>
        <taxon>Xylariales</taxon>
        <taxon>Xylariaceae</taxon>
        <taxon>Rosellinia</taxon>
    </lineage>
</organism>